<evidence type="ECO:0000313" key="2">
    <source>
        <dbReference type="EMBL" id="CAJ36935.1"/>
    </source>
</evidence>
<dbReference type="SUPFAM" id="SSF82153">
    <property type="entry name" value="FAS1 domain"/>
    <property type="match status" value="1"/>
</dbReference>
<dbReference type="EMBL" id="AM114193">
    <property type="protein sequence ID" value="CAJ36935.1"/>
    <property type="molecule type" value="Genomic_DNA"/>
</dbReference>
<dbReference type="GO" id="GO:0005615">
    <property type="term" value="C:extracellular space"/>
    <property type="evidence" value="ECO:0007669"/>
    <property type="project" value="TreeGrafter"/>
</dbReference>
<dbReference type="PATRIC" id="fig|351160.9.peg.1342"/>
<dbReference type="GeneID" id="5145386"/>
<reference evidence="2 3" key="1">
    <citation type="journal article" date="2006" name="Science">
        <title>Genome of rice cluster I archaea -- the key methane producers in the rice rhizosphere.</title>
        <authorList>
            <person name="Erkel C."/>
            <person name="Kube M."/>
            <person name="Reinhardt R."/>
            <person name="Liesack W."/>
        </authorList>
    </citation>
    <scope>NUCLEOTIDE SEQUENCE [LARGE SCALE GENOMIC DNA]</scope>
    <source>
        <strain evidence="3">DSM 22066 / NBRC 105507 / MRE50</strain>
    </source>
</reference>
<dbReference type="eggNOG" id="arCOG03335">
    <property type="taxonomic scope" value="Archaea"/>
</dbReference>
<dbReference type="SMART" id="SM00554">
    <property type="entry name" value="FAS1"/>
    <property type="match status" value="1"/>
</dbReference>
<keyword evidence="3" id="KW-1185">Reference proteome</keyword>
<accession>Q0W3V8</accession>
<dbReference type="STRING" id="351160.RCIX1718"/>
<dbReference type="RefSeq" id="WP_012035631.1">
    <property type="nucleotide sequence ID" value="NC_009464.1"/>
</dbReference>
<name>Q0W3V8_METAR</name>
<organism evidence="2 3">
    <name type="scientific">Methanocella arvoryzae (strain DSM 22066 / NBRC 105507 / MRE50)</name>
    <dbReference type="NCBI Taxonomy" id="351160"/>
    <lineage>
        <taxon>Archaea</taxon>
        <taxon>Methanobacteriati</taxon>
        <taxon>Methanobacteriota</taxon>
        <taxon>Stenosarchaea group</taxon>
        <taxon>Methanomicrobia</taxon>
        <taxon>Methanocellales</taxon>
        <taxon>Methanocellaceae</taxon>
        <taxon>Methanocella</taxon>
    </lineage>
</organism>
<protein>
    <recommendedName>
        <fullName evidence="1">FAS1 domain-containing protein</fullName>
    </recommendedName>
</protein>
<dbReference type="PROSITE" id="PS50213">
    <property type="entry name" value="FAS1"/>
    <property type="match status" value="1"/>
</dbReference>
<evidence type="ECO:0000259" key="1">
    <source>
        <dbReference type="PROSITE" id="PS50213"/>
    </source>
</evidence>
<dbReference type="AlphaFoldDB" id="Q0W3V8"/>
<sequence>MRKILASVILAALLLSAAPAVIAQTATPAPGAGDVLQTTGAMGNLNTFTSLANQAGLGDALNTGGPYTILAPSDDAFNKMPPGTLSALSNDTPRLQAVMRNHVIPGRYTANQLLDSKQITTIDGRTIQVVPRQGSVKVGDAFLTREDTPAGNNVIHVIDNVLIPS</sequence>
<proteinExistence type="predicted"/>
<dbReference type="InterPro" id="IPR000782">
    <property type="entry name" value="FAS1_domain"/>
</dbReference>
<dbReference type="Pfam" id="PF02469">
    <property type="entry name" value="Fasciclin"/>
    <property type="match status" value="1"/>
</dbReference>
<dbReference type="InterPro" id="IPR036378">
    <property type="entry name" value="FAS1_dom_sf"/>
</dbReference>
<dbReference type="InterPro" id="IPR050904">
    <property type="entry name" value="Adhesion/Biosynth-related"/>
</dbReference>
<dbReference type="PANTHER" id="PTHR10900:SF77">
    <property type="entry name" value="FI19380P1"/>
    <property type="match status" value="1"/>
</dbReference>
<gene>
    <name evidence="2" type="ORF">RCIX1718</name>
</gene>
<evidence type="ECO:0000313" key="3">
    <source>
        <dbReference type="Proteomes" id="UP000000663"/>
    </source>
</evidence>
<dbReference type="Proteomes" id="UP000000663">
    <property type="component" value="Chromosome"/>
</dbReference>
<dbReference type="PANTHER" id="PTHR10900">
    <property type="entry name" value="PERIOSTIN-RELATED"/>
    <property type="match status" value="1"/>
</dbReference>
<dbReference type="Gene3D" id="2.30.180.10">
    <property type="entry name" value="FAS1 domain"/>
    <property type="match status" value="1"/>
</dbReference>
<feature type="domain" description="FAS1" evidence="1">
    <location>
        <begin position="32"/>
        <end position="162"/>
    </location>
</feature>
<dbReference type="OrthoDB" id="105895at2157"/>
<dbReference type="KEGG" id="rci:RCIX1718"/>
<dbReference type="FunFam" id="2.30.180.10:FF:000032">
    <property type="entry name" value="Fasciclin domain-containing protein, putative"/>
    <property type="match status" value="1"/>
</dbReference>